<keyword evidence="1" id="KW-0812">Transmembrane</keyword>
<dbReference type="Proteomes" id="UP000324222">
    <property type="component" value="Unassembled WGS sequence"/>
</dbReference>
<feature type="transmembrane region" description="Helical" evidence="1">
    <location>
        <begin position="112"/>
        <end position="132"/>
    </location>
</feature>
<reference evidence="2 3" key="1">
    <citation type="submission" date="2019-05" db="EMBL/GenBank/DDBJ databases">
        <title>Another draft genome of Portunus trituberculatus and its Hox gene families provides insights of decapod evolution.</title>
        <authorList>
            <person name="Jeong J.-H."/>
            <person name="Song I."/>
            <person name="Kim S."/>
            <person name="Choi T."/>
            <person name="Kim D."/>
            <person name="Ryu S."/>
            <person name="Kim W."/>
        </authorList>
    </citation>
    <scope>NUCLEOTIDE SEQUENCE [LARGE SCALE GENOMIC DNA]</scope>
    <source>
        <tissue evidence="2">Muscle</tissue>
    </source>
</reference>
<keyword evidence="3" id="KW-1185">Reference proteome</keyword>
<proteinExistence type="predicted"/>
<name>A0A5B7H0U2_PORTR</name>
<evidence type="ECO:0000313" key="2">
    <source>
        <dbReference type="EMBL" id="MPC63519.1"/>
    </source>
</evidence>
<keyword evidence="1" id="KW-0472">Membrane</keyword>
<evidence type="ECO:0000256" key="1">
    <source>
        <dbReference type="SAM" id="Phobius"/>
    </source>
</evidence>
<comment type="caution">
    <text evidence="2">The sequence shown here is derived from an EMBL/GenBank/DDBJ whole genome shotgun (WGS) entry which is preliminary data.</text>
</comment>
<dbReference type="AlphaFoldDB" id="A0A5B7H0U2"/>
<sequence>MRAGERKRYKKRGRPKARQREINGVLLHVVNCTFTASLHTQSFPFPPPLSSAFPLSITCFPPAHTAHALEEKRKNKTKRDQHGVRWLVCHSACHFRKKKEAMGLLVVGNKRICFLDLFSSFFGLTFNIYLPFKLSCYSVSFDWDYY</sequence>
<evidence type="ECO:0000313" key="3">
    <source>
        <dbReference type="Proteomes" id="UP000324222"/>
    </source>
</evidence>
<organism evidence="2 3">
    <name type="scientific">Portunus trituberculatus</name>
    <name type="common">Swimming crab</name>
    <name type="synonym">Neptunus trituberculatus</name>
    <dbReference type="NCBI Taxonomy" id="210409"/>
    <lineage>
        <taxon>Eukaryota</taxon>
        <taxon>Metazoa</taxon>
        <taxon>Ecdysozoa</taxon>
        <taxon>Arthropoda</taxon>
        <taxon>Crustacea</taxon>
        <taxon>Multicrustacea</taxon>
        <taxon>Malacostraca</taxon>
        <taxon>Eumalacostraca</taxon>
        <taxon>Eucarida</taxon>
        <taxon>Decapoda</taxon>
        <taxon>Pleocyemata</taxon>
        <taxon>Brachyura</taxon>
        <taxon>Eubrachyura</taxon>
        <taxon>Portunoidea</taxon>
        <taxon>Portunidae</taxon>
        <taxon>Portuninae</taxon>
        <taxon>Portunus</taxon>
    </lineage>
</organism>
<accession>A0A5B7H0U2</accession>
<dbReference type="EMBL" id="VSRR010020916">
    <property type="protein sequence ID" value="MPC63519.1"/>
    <property type="molecule type" value="Genomic_DNA"/>
</dbReference>
<keyword evidence="1" id="KW-1133">Transmembrane helix</keyword>
<protein>
    <submittedName>
        <fullName evidence="2">Uncharacterized protein</fullName>
    </submittedName>
</protein>
<gene>
    <name evidence="2" type="ORF">E2C01_057617</name>
</gene>